<evidence type="ECO:0000256" key="1">
    <source>
        <dbReference type="ARBA" id="ARBA00022729"/>
    </source>
</evidence>
<dbReference type="Pfam" id="PF13205">
    <property type="entry name" value="Big_5"/>
    <property type="match status" value="1"/>
</dbReference>
<evidence type="ECO:0000313" key="4">
    <source>
        <dbReference type="Proteomes" id="UP000321362"/>
    </source>
</evidence>
<dbReference type="InterPro" id="IPR032812">
    <property type="entry name" value="SbsA_Ig"/>
</dbReference>
<dbReference type="InterPro" id="IPR019853">
    <property type="entry name" value="GldB-like"/>
</dbReference>
<dbReference type="OrthoDB" id="6402335at2"/>
<feature type="domain" description="SbsA Ig-like" evidence="2">
    <location>
        <begin position="330"/>
        <end position="429"/>
    </location>
</feature>
<dbReference type="Proteomes" id="UP000321362">
    <property type="component" value="Chromosome"/>
</dbReference>
<sequence length="431" mass="48804">MKHIYLLAITLCFPLLIKAQKRDFKIVYTSDIDRFWLAYDSVATTSDTAKQMDFIQRLYVDKATPGLNAFMKARNYNAKLWTTLINKYPKFWKSIRSNTLSIKNQVPAITSSIENFRKLYPEMRPAKMYFTIGGLRSGGTTTDDMVLVGAEIATADKNTDASELNDWLKNVFKNQQPSNLVALNVHEYVHTQQKGGDGQLLLAQVITEGAADFIAELVTRKKNNNAYMIYGRGHEQELKEKFLIEMFSGATGNWLYNGSNNPHADLGYFVGYNICQAYYGHHANKKQAIKEIIELDYTNEQQVTDFLTQSGYYTGPIDKQELLKKFEKMQPRVAGLTPEINGQEDVSPTLTELSINFSEPMGEGYSIDFGEGGKEHFPISGVAGFTEDRKSFKLKLALQSGKTYDFVITDKSFKSKAGYPLLPYTVHFKVK</sequence>
<name>A0A5B8VWC3_9SPHI</name>
<accession>A0A5B8VWC3</accession>
<dbReference type="RefSeq" id="WP_147053073.1">
    <property type="nucleotide sequence ID" value="NZ_CP042437.1"/>
</dbReference>
<organism evidence="3 4">
    <name type="scientific">Mucilaginibacter ginsenosidivorax</name>
    <dbReference type="NCBI Taxonomy" id="862126"/>
    <lineage>
        <taxon>Bacteria</taxon>
        <taxon>Pseudomonadati</taxon>
        <taxon>Bacteroidota</taxon>
        <taxon>Sphingobacteriia</taxon>
        <taxon>Sphingobacteriales</taxon>
        <taxon>Sphingobacteriaceae</taxon>
        <taxon>Mucilaginibacter</taxon>
    </lineage>
</organism>
<evidence type="ECO:0000313" key="3">
    <source>
        <dbReference type="EMBL" id="QEC75887.1"/>
    </source>
</evidence>
<reference evidence="3 4" key="1">
    <citation type="journal article" date="2013" name="J. Microbiol.">
        <title>Mucilaginibacter ginsenosidivorax sp. nov., with ginsenoside converting activity isolated from sediment.</title>
        <authorList>
            <person name="Kim J.K."/>
            <person name="Choi T.E."/>
            <person name="Liu Q.M."/>
            <person name="Park H.Y."/>
            <person name="Yi T.H."/>
            <person name="Yoon M.H."/>
            <person name="Kim S.C."/>
            <person name="Im W.T."/>
        </authorList>
    </citation>
    <scope>NUCLEOTIDE SEQUENCE [LARGE SCALE GENOMIC DNA]</scope>
    <source>
        <strain evidence="3 4">KHI28</strain>
    </source>
</reference>
<gene>
    <name evidence="3" type="ORF">FSB76_07975</name>
</gene>
<dbReference type="KEGG" id="mgk:FSB76_07975"/>
<keyword evidence="4" id="KW-1185">Reference proteome</keyword>
<evidence type="ECO:0000259" key="2">
    <source>
        <dbReference type="Pfam" id="PF13205"/>
    </source>
</evidence>
<dbReference type="Pfam" id="PF25594">
    <property type="entry name" value="GldB_lipo"/>
    <property type="match status" value="1"/>
</dbReference>
<proteinExistence type="predicted"/>
<dbReference type="AlphaFoldDB" id="A0A5B8VWC3"/>
<dbReference type="EMBL" id="CP042437">
    <property type="protein sequence ID" value="QEC75887.1"/>
    <property type="molecule type" value="Genomic_DNA"/>
</dbReference>
<keyword evidence="1" id="KW-0732">Signal</keyword>
<protein>
    <recommendedName>
        <fullName evidence="2">SbsA Ig-like domain-containing protein</fullName>
    </recommendedName>
</protein>